<accession>A0AA39FH54</accession>
<dbReference type="AlphaFoldDB" id="A0AA39FH54"/>
<feature type="signal peptide" evidence="1">
    <location>
        <begin position="1"/>
        <end position="20"/>
    </location>
</feature>
<evidence type="ECO:0000313" key="2">
    <source>
        <dbReference type="EMBL" id="KAK0169400.1"/>
    </source>
</evidence>
<reference evidence="2" key="2">
    <citation type="submission" date="2023-03" db="EMBL/GenBank/DDBJ databases">
        <authorList>
            <person name="Inwood S.N."/>
            <person name="Skelly J.G."/>
            <person name="Guhlin J."/>
            <person name="Harrop T.W.R."/>
            <person name="Goldson S.G."/>
            <person name="Dearden P.K."/>
        </authorList>
    </citation>
    <scope>NUCLEOTIDE SEQUENCE</scope>
    <source>
        <strain evidence="2">Lincoln</strain>
        <tissue evidence="2">Whole body</tissue>
    </source>
</reference>
<sequence length="110" mass="12210">MNTIKIYFSILLVMFLFCDSSPQEVELQNIVGAIGQILGAFENMDVTKICENSTSCRMSEKCILELCRNPCPGSCGINAICTVLEHEPKCRCPKCYEGDALVKCESYQGK</sequence>
<protein>
    <submittedName>
        <fullName evidence="2">Uncharacterized protein</fullName>
    </submittedName>
</protein>
<comment type="caution">
    <text evidence="2">The sequence shown here is derived from an EMBL/GenBank/DDBJ whole genome shotgun (WGS) entry which is preliminary data.</text>
</comment>
<dbReference type="EMBL" id="JAQQBR010001209">
    <property type="protein sequence ID" value="KAK0169400.1"/>
    <property type="molecule type" value="Genomic_DNA"/>
</dbReference>
<evidence type="ECO:0000256" key="1">
    <source>
        <dbReference type="SAM" id="SignalP"/>
    </source>
</evidence>
<keyword evidence="1" id="KW-0732">Signal</keyword>
<keyword evidence="3" id="KW-1185">Reference proteome</keyword>
<dbReference type="PANTHER" id="PTHR22963">
    <property type="entry name" value="ENDOGLIN-RELATED"/>
    <property type="match status" value="1"/>
</dbReference>
<dbReference type="PANTHER" id="PTHR22963:SF38">
    <property type="entry name" value="LP13770P"/>
    <property type="match status" value="1"/>
</dbReference>
<evidence type="ECO:0000313" key="3">
    <source>
        <dbReference type="Proteomes" id="UP001168972"/>
    </source>
</evidence>
<name>A0AA39FH54_MICHY</name>
<feature type="chain" id="PRO_5041378226" evidence="1">
    <location>
        <begin position="21"/>
        <end position="110"/>
    </location>
</feature>
<dbReference type="Proteomes" id="UP001168972">
    <property type="component" value="Unassembled WGS sequence"/>
</dbReference>
<gene>
    <name evidence="2" type="ORF">PV327_011599</name>
</gene>
<reference evidence="2" key="1">
    <citation type="journal article" date="2023" name="bioRxiv">
        <title>Scaffold-level genome assemblies of two parasitoid biocontrol wasps reveal the parthenogenesis mechanism and an associated novel virus.</title>
        <authorList>
            <person name="Inwood S."/>
            <person name="Skelly J."/>
            <person name="Guhlin J."/>
            <person name="Harrop T."/>
            <person name="Goldson S."/>
            <person name="Dearden P."/>
        </authorList>
    </citation>
    <scope>NUCLEOTIDE SEQUENCE</scope>
    <source>
        <strain evidence="2">Lincoln</strain>
        <tissue evidence="2">Whole body</tissue>
    </source>
</reference>
<proteinExistence type="predicted"/>
<organism evidence="2 3">
    <name type="scientific">Microctonus hyperodae</name>
    <name type="common">Parasitoid wasp</name>
    <dbReference type="NCBI Taxonomy" id="165561"/>
    <lineage>
        <taxon>Eukaryota</taxon>
        <taxon>Metazoa</taxon>
        <taxon>Ecdysozoa</taxon>
        <taxon>Arthropoda</taxon>
        <taxon>Hexapoda</taxon>
        <taxon>Insecta</taxon>
        <taxon>Pterygota</taxon>
        <taxon>Neoptera</taxon>
        <taxon>Endopterygota</taxon>
        <taxon>Hymenoptera</taxon>
        <taxon>Apocrita</taxon>
        <taxon>Ichneumonoidea</taxon>
        <taxon>Braconidae</taxon>
        <taxon>Euphorinae</taxon>
        <taxon>Microctonus</taxon>
    </lineage>
</organism>